<evidence type="ECO:0000313" key="3">
    <source>
        <dbReference type="Proteomes" id="UP001430679"/>
    </source>
</evidence>
<proteinExistence type="predicted"/>
<dbReference type="Proteomes" id="UP001430679">
    <property type="component" value="Unassembled WGS sequence"/>
</dbReference>
<evidence type="ECO:0000259" key="1">
    <source>
        <dbReference type="Pfam" id="PF06889"/>
    </source>
</evidence>
<dbReference type="EMBL" id="JAJJMM010000001">
    <property type="protein sequence ID" value="MCC9065590.1"/>
    <property type="molecule type" value="Genomic_DNA"/>
</dbReference>
<comment type="caution">
    <text evidence="2">The sequence shown here is derived from an EMBL/GenBank/DDBJ whole genome shotgun (WGS) entry which is preliminary data.</text>
</comment>
<protein>
    <submittedName>
        <fullName evidence="2">DUF1266 domain-containing protein</fullName>
    </submittedName>
</protein>
<gene>
    <name evidence="2" type="ORF">LNP81_21510</name>
</gene>
<sequence length="237" mass="27668">MGIFSKIFNAFKSIRLNDKNVIVGQQLDYLLVSAMYAEQQSAYLNSYETGLSKSTLKTLLEDYWSIYDKEAAAEILLDLQDRNQDQYIEVVYDAFENKENYVTILKSNLPAEEEIFKKYLDIYRNLNNVVPELIEQNVIKDFVQIKKIKDAAWNYGRGAFLSRCCYEAGYLSELEMKEYLRKSFTELKKYCTTWEEYTISYIFGRALWGGPNNSGMIQIADDLLHNAKSPLKDKKYL</sequence>
<organism evidence="2 3">
    <name type="scientific">Flavobacterium piscisymbiosum</name>
    <dbReference type="NCBI Taxonomy" id="2893753"/>
    <lineage>
        <taxon>Bacteria</taxon>
        <taxon>Pseudomonadati</taxon>
        <taxon>Bacteroidota</taxon>
        <taxon>Flavobacteriia</taxon>
        <taxon>Flavobacteriales</taxon>
        <taxon>Flavobacteriaceae</taxon>
        <taxon>Flavobacterium</taxon>
    </lineage>
</organism>
<name>A0ABS8MJB1_9FLAO</name>
<reference evidence="2" key="1">
    <citation type="submission" date="2021-11" db="EMBL/GenBank/DDBJ databases">
        <title>Description of novel Flavobacterium species.</title>
        <authorList>
            <person name="Saticioglu I.B."/>
            <person name="Ay H."/>
            <person name="Altun S."/>
            <person name="Duman M."/>
        </authorList>
    </citation>
    <scope>NUCLEOTIDE SEQUENCE</scope>
    <source>
        <strain evidence="2">F-30</strain>
    </source>
</reference>
<dbReference type="InterPro" id="IPR009677">
    <property type="entry name" value="DUF1266"/>
</dbReference>
<feature type="domain" description="DUF1266" evidence="1">
    <location>
        <begin position="60"/>
        <end position="232"/>
    </location>
</feature>
<accession>A0ABS8MJB1</accession>
<keyword evidence="3" id="KW-1185">Reference proteome</keyword>
<dbReference type="Pfam" id="PF06889">
    <property type="entry name" value="DUF1266"/>
    <property type="match status" value="1"/>
</dbReference>
<dbReference type="RefSeq" id="WP_230039347.1">
    <property type="nucleotide sequence ID" value="NZ_JAJJMM010000001.1"/>
</dbReference>
<evidence type="ECO:0000313" key="2">
    <source>
        <dbReference type="EMBL" id="MCC9065590.1"/>
    </source>
</evidence>